<feature type="region of interest" description="Disordered" evidence="1">
    <location>
        <begin position="521"/>
        <end position="545"/>
    </location>
</feature>
<dbReference type="InterPro" id="IPR001539">
    <property type="entry name" value="Peptidase_U32"/>
</dbReference>
<feature type="compositionally biased region" description="Polar residues" evidence="1">
    <location>
        <begin position="532"/>
        <end position="545"/>
    </location>
</feature>
<sequence>MIKKIEILAPAGSSESLKAAVNAGCDAVYIGGNKFGARAYANNLSEEELLEAIDYVHIHGKSLYLTVNTVLKNPELENELYEYIKKYYEQGLDAVIVQDLGVLHFIHKNFPDLPIHASTQMTLTTAEGVKAFEGMGVTRLVTSRELSSDEIQEIREHTNLEIESFVHGALCYCYSGQCYMSSMLGGRSGNRGRCAQTCRMPYRVFEKGKSVRGEEDKYILSPKDIMTLSLIPDLIGAGIDSFKIEGRMKRPEYTALVTSIYRKYVDLYLDMGRDKYLDYTKKHQKELDEDIKKLMDLYNRGGFSSGYYKTHNGKNMMSMQRPNHSGVLVGEISQVKGNRAEIILKEEVNSQDLLDIRMNEESIYEFTLKNGAMKGDKIETNFKSTAPVKKGYAVYRTKNDRLLNELKEKYLDHDVKQGICGKFIAKIGEKMELSLTHQDIEIKVKSDIVEEAKNQPTKREKIENQLNKMNTTSFYFAHLDIILDENIFIPAVKINELRREAVSALTNQILSKYRRVLSKKNNETESNDGDSIASSHTLTQSGQEKCSNNKSKIVVHLNNRIQLEEVLQRREVDVIYYGTNDTLLKDILPIARKVNEVGKQFYLVLPHIFRKETYERYLSNIEILRDPLIQGYVIKNLEEYTFVTEVVEHQRFQKEIILDYNIHTMNNSAKEFWIEKAVNHFTSSIELNYKELKELGCEDSDLIVYGHLPLMVSAQCVLKNTKGCIKVKNKIQSIDDIEKTDELIALSNEVELVDRKNKSFFAMNVCNYCYNLIYNGQPISLLSNKSEIDRLTPYSIRLDFTFETRKQVKDTLDEFIRVFAYNHPMEDDVKDYTRGHFKRGIE</sequence>
<dbReference type="PANTHER" id="PTHR30217">
    <property type="entry name" value="PEPTIDASE U32 FAMILY"/>
    <property type="match status" value="1"/>
</dbReference>
<dbReference type="KEGG" id="ahb:bsdtb5_17970"/>
<dbReference type="PROSITE" id="PS01276">
    <property type="entry name" value="PEPTIDASE_U32"/>
    <property type="match status" value="1"/>
</dbReference>
<evidence type="ECO:0000313" key="4">
    <source>
        <dbReference type="Proteomes" id="UP000595897"/>
    </source>
</evidence>
<dbReference type="Pfam" id="PF12392">
    <property type="entry name" value="DUF3656"/>
    <property type="match status" value="1"/>
</dbReference>
<dbReference type="Proteomes" id="UP000595897">
    <property type="component" value="Chromosome"/>
</dbReference>
<name>A0A7R7ICD9_9FIRM</name>
<keyword evidence="4" id="KW-1185">Reference proteome</keyword>
<protein>
    <submittedName>
        <fullName evidence="3">Peptidase U32</fullName>
    </submittedName>
</protein>
<accession>A0A7R7ICD9</accession>
<organism evidence="3 4">
    <name type="scientific">Anaeromicropila herbilytica</name>
    <dbReference type="NCBI Taxonomy" id="2785025"/>
    <lineage>
        <taxon>Bacteria</taxon>
        <taxon>Bacillati</taxon>
        <taxon>Bacillota</taxon>
        <taxon>Clostridia</taxon>
        <taxon>Lachnospirales</taxon>
        <taxon>Lachnospiraceae</taxon>
        <taxon>Anaeromicropila</taxon>
    </lineage>
</organism>
<dbReference type="InterPro" id="IPR051454">
    <property type="entry name" value="RNA/ubiquinone_mod_enzymes"/>
</dbReference>
<evidence type="ECO:0000313" key="3">
    <source>
        <dbReference type="EMBL" id="BCN30502.1"/>
    </source>
</evidence>
<evidence type="ECO:0000259" key="2">
    <source>
        <dbReference type="Pfam" id="PF12392"/>
    </source>
</evidence>
<dbReference type="AlphaFoldDB" id="A0A7R7ICD9"/>
<dbReference type="InterPro" id="IPR020988">
    <property type="entry name" value="Pept_U32_collagenase"/>
</dbReference>
<dbReference type="EMBL" id="AP024169">
    <property type="protein sequence ID" value="BCN30502.1"/>
    <property type="molecule type" value="Genomic_DNA"/>
</dbReference>
<feature type="domain" description="Peptidase U32 collagenase" evidence="2">
    <location>
        <begin position="394"/>
        <end position="509"/>
    </location>
</feature>
<dbReference type="RefSeq" id="WP_271715715.1">
    <property type="nucleotide sequence ID" value="NZ_AP024169.1"/>
</dbReference>
<proteinExistence type="predicted"/>
<gene>
    <name evidence="3" type="ORF">bsdtb5_17970</name>
</gene>
<evidence type="ECO:0000256" key="1">
    <source>
        <dbReference type="SAM" id="MobiDB-lite"/>
    </source>
</evidence>
<reference evidence="3 4" key="1">
    <citation type="submission" date="2020-11" db="EMBL/GenBank/DDBJ databases">
        <title>Draft genome sequencing of a Lachnospiraceae strain isolated from anoxic soil subjected to BSD treatment.</title>
        <authorList>
            <person name="Uek A."/>
            <person name="Tonouchi A."/>
        </authorList>
    </citation>
    <scope>NUCLEOTIDE SEQUENCE [LARGE SCALE GENOMIC DNA]</scope>
    <source>
        <strain evidence="3 4">TB5</strain>
    </source>
</reference>
<dbReference type="PANTHER" id="PTHR30217:SF10">
    <property type="entry name" value="23S RRNA 5-HYDROXYCYTIDINE C2501 SYNTHASE"/>
    <property type="match status" value="1"/>
</dbReference>
<dbReference type="Pfam" id="PF01136">
    <property type="entry name" value="Peptidase_U32"/>
    <property type="match status" value="1"/>
</dbReference>